<name>A0A0J1FWP2_9FIRM</name>
<reference evidence="2 3" key="1">
    <citation type="submission" date="2015-06" db="EMBL/GenBank/DDBJ databases">
        <title>Draft genome of the moderately acidophilic sulfate reducer Candidatus Desulfosporosinus acididurans strain M1.</title>
        <authorList>
            <person name="Poehlein A."/>
            <person name="Petzsch P."/>
            <person name="Johnson B.D."/>
            <person name="Schloemann M."/>
            <person name="Daniel R."/>
            <person name="Muehling M."/>
        </authorList>
    </citation>
    <scope>NUCLEOTIDE SEQUENCE [LARGE SCALE GENOMIC DNA]</scope>
    <source>
        <strain evidence="2 3">M1</strain>
    </source>
</reference>
<keyword evidence="3" id="KW-1185">Reference proteome</keyword>
<dbReference type="STRING" id="476652.DEAC_c01260"/>
<proteinExistence type="predicted"/>
<dbReference type="Gene3D" id="3.60.15.10">
    <property type="entry name" value="Ribonuclease Z/Hydroxyacylglutathione hydrolase-like"/>
    <property type="match status" value="1"/>
</dbReference>
<dbReference type="RefSeq" id="WP_047808100.1">
    <property type="nucleotide sequence ID" value="NZ_LDZY01000001.1"/>
</dbReference>
<evidence type="ECO:0000259" key="1">
    <source>
        <dbReference type="SMART" id="SM00849"/>
    </source>
</evidence>
<keyword evidence="2" id="KW-0378">Hydrolase</keyword>
<feature type="domain" description="Metallo-beta-lactamase" evidence="1">
    <location>
        <begin position="15"/>
        <end position="198"/>
    </location>
</feature>
<dbReference type="PATRIC" id="fig|476652.3.peg.125"/>
<dbReference type="SMART" id="SM00849">
    <property type="entry name" value="Lactamase_B"/>
    <property type="match status" value="1"/>
</dbReference>
<comment type="caution">
    <text evidence="2">The sequence shown here is derived from an EMBL/GenBank/DDBJ whole genome shotgun (WGS) entry which is preliminary data.</text>
</comment>
<sequence>MLVTDGIHLIDGVKGAHVYVVTGLHTFLVDSGMPGQEDRILKYLNSIGLDPTAAEGIILTHYDIDHVGSAVILQKTMKCPLYAHSLEIPFINGQLKRHGIKRWLPLLTRPIYGKLTIPENICSLKDQKLFGEWEIIPTPGHTPGHIVLYRNGVAIVGDLFQGGELRLAPKFFTWDKEKLIESARTITSRPLRWILPGHGPATPASSHWLDNLQRTLK</sequence>
<dbReference type="AlphaFoldDB" id="A0A0J1FWP2"/>
<gene>
    <name evidence="2" type="primary">yflN_1</name>
    <name evidence="2" type="ORF">DEAC_c01260</name>
</gene>
<dbReference type="Pfam" id="PF00753">
    <property type="entry name" value="Lactamase_B"/>
    <property type="match status" value="1"/>
</dbReference>
<dbReference type="InterPro" id="IPR050855">
    <property type="entry name" value="NDM-1-like"/>
</dbReference>
<dbReference type="GO" id="GO:0016787">
    <property type="term" value="F:hydrolase activity"/>
    <property type="evidence" value="ECO:0007669"/>
    <property type="project" value="UniProtKB-KW"/>
</dbReference>
<dbReference type="InterPro" id="IPR036866">
    <property type="entry name" value="RibonucZ/Hydroxyglut_hydro"/>
</dbReference>
<evidence type="ECO:0000313" key="3">
    <source>
        <dbReference type="Proteomes" id="UP000036356"/>
    </source>
</evidence>
<dbReference type="PANTHER" id="PTHR42951:SF17">
    <property type="entry name" value="METALLO-BETA-LACTAMASE DOMAIN-CONTAINING PROTEIN"/>
    <property type="match status" value="1"/>
</dbReference>
<dbReference type="CDD" id="cd07721">
    <property type="entry name" value="yflN-like_MBL-fold"/>
    <property type="match status" value="1"/>
</dbReference>
<organism evidence="2 3">
    <name type="scientific">Desulfosporosinus acididurans</name>
    <dbReference type="NCBI Taxonomy" id="476652"/>
    <lineage>
        <taxon>Bacteria</taxon>
        <taxon>Bacillati</taxon>
        <taxon>Bacillota</taxon>
        <taxon>Clostridia</taxon>
        <taxon>Eubacteriales</taxon>
        <taxon>Desulfitobacteriaceae</taxon>
        <taxon>Desulfosporosinus</taxon>
    </lineage>
</organism>
<dbReference type="Proteomes" id="UP000036356">
    <property type="component" value="Unassembled WGS sequence"/>
</dbReference>
<dbReference type="PANTHER" id="PTHR42951">
    <property type="entry name" value="METALLO-BETA-LACTAMASE DOMAIN-CONTAINING"/>
    <property type="match status" value="1"/>
</dbReference>
<accession>A0A0J1FWP2</accession>
<dbReference type="EC" id="3.-.-.-" evidence="2"/>
<protein>
    <submittedName>
        <fullName evidence="2">Putative metallo-hydrolase YflN</fullName>
        <ecNumber evidence="2">3.-.-.-</ecNumber>
    </submittedName>
</protein>
<dbReference type="SUPFAM" id="SSF56281">
    <property type="entry name" value="Metallo-hydrolase/oxidoreductase"/>
    <property type="match status" value="1"/>
</dbReference>
<dbReference type="InterPro" id="IPR001279">
    <property type="entry name" value="Metallo-B-lactamas"/>
</dbReference>
<evidence type="ECO:0000313" key="2">
    <source>
        <dbReference type="EMBL" id="KLU67722.1"/>
    </source>
</evidence>
<dbReference type="EMBL" id="LDZY01000001">
    <property type="protein sequence ID" value="KLU67722.1"/>
    <property type="molecule type" value="Genomic_DNA"/>
</dbReference>